<reference evidence="1 2" key="1">
    <citation type="journal article" date="2014" name="PLoS Genet.">
        <title>Phylogenetically driven sequencing of extremely halophilic archaea reveals strategies for static and dynamic osmo-response.</title>
        <authorList>
            <person name="Becker E.A."/>
            <person name="Seitzer P.M."/>
            <person name="Tritt A."/>
            <person name="Larsen D."/>
            <person name="Krusor M."/>
            <person name="Yao A.I."/>
            <person name="Wu D."/>
            <person name="Madern D."/>
            <person name="Eisen J.A."/>
            <person name="Darling A.E."/>
            <person name="Facciotti M.T."/>
        </authorList>
    </citation>
    <scope>NUCLEOTIDE SEQUENCE [LARGE SCALE GENOMIC DNA]</scope>
    <source>
        <strain evidence="1 2">DSM 12278</strain>
    </source>
</reference>
<accession>M0B4Y9</accession>
<dbReference type="STRING" id="29540.C481_00065"/>
<evidence type="ECO:0000313" key="1">
    <source>
        <dbReference type="EMBL" id="ELZ05885.1"/>
    </source>
</evidence>
<dbReference type="InterPro" id="IPR029058">
    <property type="entry name" value="AB_hydrolase_fold"/>
</dbReference>
<dbReference type="GO" id="GO:0016787">
    <property type="term" value="F:hydrolase activity"/>
    <property type="evidence" value="ECO:0007669"/>
    <property type="project" value="UniProtKB-KW"/>
</dbReference>
<gene>
    <name evidence="1" type="ORF">C481_00065</name>
</gene>
<dbReference type="RefSeq" id="WP_006106692.1">
    <property type="nucleotide sequence ID" value="NZ_AOIO01000003.1"/>
</dbReference>
<dbReference type="EMBL" id="AOIO01000003">
    <property type="protein sequence ID" value="ELZ05885.1"/>
    <property type="molecule type" value="Genomic_DNA"/>
</dbReference>
<name>M0B4Y9_NATA1</name>
<dbReference type="Gene3D" id="3.40.50.1820">
    <property type="entry name" value="alpha/beta hydrolase"/>
    <property type="match status" value="1"/>
</dbReference>
<keyword evidence="1" id="KW-0378">Hydrolase</keyword>
<comment type="caution">
    <text evidence="1">The sequence shown here is derived from an EMBL/GenBank/DDBJ whole genome shotgun (WGS) entry which is preliminary data.</text>
</comment>
<evidence type="ECO:0000313" key="2">
    <source>
        <dbReference type="Proteomes" id="UP000011554"/>
    </source>
</evidence>
<dbReference type="AlphaFoldDB" id="M0B4Y9"/>
<organism evidence="1 2">
    <name type="scientific">Natrialba asiatica (strain ATCC 700177 / DSM 12278 / JCM 9576 / FERM P-10747 / NBRC 102637 / 172P1)</name>
    <dbReference type="NCBI Taxonomy" id="29540"/>
    <lineage>
        <taxon>Archaea</taxon>
        <taxon>Methanobacteriati</taxon>
        <taxon>Methanobacteriota</taxon>
        <taxon>Stenosarchaea group</taxon>
        <taxon>Halobacteria</taxon>
        <taxon>Halobacteriales</taxon>
        <taxon>Natrialbaceae</taxon>
        <taxon>Natrialba</taxon>
    </lineage>
</organism>
<dbReference type="PATRIC" id="fig|29540.5.peg.13"/>
<dbReference type="OrthoDB" id="7531at2157"/>
<keyword evidence="2" id="KW-1185">Reference proteome</keyword>
<protein>
    <submittedName>
        <fullName evidence="1">Hydrolase</fullName>
    </submittedName>
</protein>
<sequence>MVEREVEGLTALVDGASESAFVYGMSSGAVLALEAANRGLNIMKLALYEPPFIVESSRPPIPEEHLTRLDESISSDRRGNAVEFFTTDAVGVSPEAVAQMRTVISGCRATAVDPAPI</sequence>
<proteinExistence type="predicted"/>
<dbReference type="Proteomes" id="UP000011554">
    <property type="component" value="Unassembled WGS sequence"/>
</dbReference>